<evidence type="ECO:0000313" key="3">
    <source>
        <dbReference type="Proteomes" id="UP000010475"/>
    </source>
</evidence>
<dbReference type="SMART" id="SM00240">
    <property type="entry name" value="FHA"/>
    <property type="match status" value="1"/>
</dbReference>
<dbReference type="Proteomes" id="UP000010475">
    <property type="component" value="Chromosome"/>
</dbReference>
<dbReference type="PANTHER" id="PTHR23308">
    <property type="entry name" value="NUCLEAR INHIBITOR OF PROTEIN PHOSPHATASE-1"/>
    <property type="match status" value="1"/>
</dbReference>
<dbReference type="PROSITE" id="PS50006">
    <property type="entry name" value="FHA_DOMAIN"/>
    <property type="match status" value="1"/>
</dbReference>
<protein>
    <submittedName>
        <fullName evidence="2">FHA domain-containing protein</fullName>
    </submittedName>
</protein>
<keyword evidence="3" id="KW-1185">Reference proteome</keyword>
<gene>
    <name evidence="2" type="ORF">Cylst_0982</name>
</gene>
<dbReference type="EMBL" id="CP003642">
    <property type="protein sequence ID" value="AFZ23306.1"/>
    <property type="molecule type" value="Genomic_DNA"/>
</dbReference>
<dbReference type="Pfam" id="PF00498">
    <property type="entry name" value="FHA"/>
    <property type="match status" value="1"/>
</dbReference>
<dbReference type="SUPFAM" id="SSF49879">
    <property type="entry name" value="SMAD/FHA domain"/>
    <property type="match status" value="1"/>
</dbReference>
<evidence type="ECO:0000259" key="1">
    <source>
        <dbReference type="PROSITE" id="PS50006"/>
    </source>
</evidence>
<dbReference type="InterPro" id="IPR008984">
    <property type="entry name" value="SMAD_FHA_dom_sf"/>
</dbReference>
<proteinExistence type="predicted"/>
<dbReference type="RefSeq" id="WP_015206562.1">
    <property type="nucleotide sequence ID" value="NC_019757.1"/>
</dbReference>
<dbReference type="eggNOG" id="COG1716">
    <property type="taxonomic scope" value="Bacteria"/>
</dbReference>
<sequence>MTEISKSDLLTLRDSPMKAELAEKELARKLNLYQVFLKLYEHHSSLLDEIIQLESLDPMSLKGMEPIYLQGVVDNGAVYVITNLCDNKTQSLQQPQRIWTIGRDYSSGIQIPDRYLSRRHAAIQYIDNQGFYLIDFKSTNGSAVNGKPVSQQVLLKDGDRIRLGTMTFGFFLNQTSRVLPTVAMELLMQLVPRTGDGSEESQSNLRCLQKPGAENLDAARDFSLDPNLIKKLGNLYSSFSVEQQSEILDRFYSQHKPYNPTS</sequence>
<dbReference type="InterPro" id="IPR000253">
    <property type="entry name" value="FHA_dom"/>
</dbReference>
<dbReference type="STRING" id="56107.Cylst_0982"/>
<name>K9WU49_9NOST</name>
<accession>K9WU49</accession>
<organism evidence="2 3">
    <name type="scientific">Cylindrospermum stagnale PCC 7417</name>
    <dbReference type="NCBI Taxonomy" id="56107"/>
    <lineage>
        <taxon>Bacteria</taxon>
        <taxon>Bacillati</taxon>
        <taxon>Cyanobacteriota</taxon>
        <taxon>Cyanophyceae</taxon>
        <taxon>Nostocales</taxon>
        <taxon>Nostocaceae</taxon>
        <taxon>Cylindrospermum</taxon>
    </lineage>
</organism>
<dbReference type="PATRIC" id="fig|56107.3.peg.1114"/>
<dbReference type="KEGG" id="csg:Cylst_0982"/>
<dbReference type="Gene3D" id="2.60.200.20">
    <property type="match status" value="1"/>
</dbReference>
<dbReference type="AlphaFoldDB" id="K9WU49"/>
<evidence type="ECO:0000313" key="2">
    <source>
        <dbReference type="EMBL" id="AFZ23306.1"/>
    </source>
</evidence>
<dbReference type="HOGENOM" id="CLU_1109933_0_0_3"/>
<reference evidence="2 3" key="1">
    <citation type="submission" date="2012-06" db="EMBL/GenBank/DDBJ databases">
        <title>Finished chromosome of genome of Cylindrospermum stagnale PCC 7417.</title>
        <authorList>
            <consortium name="US DOE Joint Genome Institute"/>
            <person name="Gugger M."/>
            <person name="Coursin T."/>
            <person name="Rippka R."/>
            <person name="Tandeau De Marsac N."/>
            <person name="Huntemann M."/>
            <person name="Wei C.-L."/>
            <person name="Han J."/>
            <person name="Detter J.C."/>
            <person name="Han C."/>
            <person name="Tapia R."/>
            <person name="Chen A."/>
            <person name="Kyrpides N."/>
            <person name="Mavromatis K."/>
            <person name="Markowitz V."/>
            <person name="Szeto E."/>
            <person name="Ivanova N."/>
            <person name="Pagani I."/>
            <person name="Pati A."/>
            <person name="Goodwin L."/>
            <person name="Nordberg H.P."/>
            <person name="Cantor M.N."/>
            <person name="Hua S.X."/>
            <person name="Woyke T."/>
            <person name="Kerfeld C.A."/>
        </authorList>
    </citation>
    <scope>NUCLEOTIDE SEQUENCE [LARGE SCALE GENOMIC DNA]</scope>
    <source>
        <strain evidence="2 3">PCC 7417</strain>
    </source>
</reference>
<dbReference type="CDD" id="cd00060">
    <property type="entry name" value="FHA"/>
    <property type="match status" value="1"/>
</dbReference>
<dbReference type="InterPro" id="IPR050923">
    <property type="entry name" value="Cell_Proc_Reg/RNA_Proc"/>
</dbReference>
<feature type="domain" description="FHA" evidence="1">
    <location>
        <begin position="99"/>
        <end position="149"/>
    </location>
</feature>